<evidence type="ECO:0000256" key="4">
    <source>
        <dbReference type="ARBA" id="ARBA00023163"/>
    </source>
</evidence>
<dbReference type="PANTHER" id="PTHR34294">
    <property type="entry name" value="TRANSCRIPTIONAL REGULATOR-RELATED"/>
    <property type="match status" value="1"/>
</dbReference>
<dbReference type="InterPro" id="IPR037171">
    <property type="entry name" value="NagB/RpiA_transferase-like"/>
</dbReference>
<keyword evidence="4" id="KW-0804">Transcription</keyword>
<evidence type="ECO:0000256" key="1">
    <source>
        <dbReference type="ARBA" id="ARBA00010466"/>
    </source>
</evidence>
<dbReference type="Gene3D" id="1.10.10.10">
    <property type="entry name" value="Winged helix-like DNA-binding domain superfamily/Winged helix DNA-binding domain"/>
    <property type="match status" value="1"/>
</dbReference>
<dbReference type="GO" id="GO:0003677">
    <property type="term" value="F:DNA binding"/>
    <property type="evidence" value="ECO:0007669"/>
    <property type="project" value="UniProtKB-KW"/>
</dbReference>
<dbReference type="OrthoDB" id="9793820at2"/>
<dbReference type="EMBL" id="SUPK01000010">
    <property type="protein sequence ID" value="TJY39559.1"/>
    <property type="molecule type" value="Genomic_DNA"/>
</dbReference>
<dbReference type="GO" id="GO:0030246">
    <property type="term" value="F:carbohydrate binding"/>
    <property type="evidence" value="ECO:0007669"/>
    <property type="project" value="InterPro"/>
</dbReference>
<name>A0A4V6WEE5_9BACL</name>
<gene>
    <name evidence="7" type="ORF">E5161_18465</name>
</gene>
<reference evidence="7 8" key="1">
    <citation type="submission" date="2019-04" db="EMBL/GenBank/DDBJ databases">
        <title>Cohnella sp. nov., isolated from soil.</title>
        <authorList>
            <person name="Kim W."/>
        </authorList>
    </citation>
    <scope>NUCLEOTIDE SEQUENCE [LARGE SCALE GENOMIC DNA]</scope>
    <source>
        <strain evidence="7 8">CAU 1483</strain>
    </source>
</reference>
<evidence type="ECO:0000259" key="5">
    <source>
        <dbReference type="Pfam" id="PF04198"/>
    </source>
</evidence>
<evidence type="ECO:0000313" key="7">
    <source>
        <dbReference type="EMBL" id="TJY39559.1"/>
    </source>
</evidence>
<dbReference type="InterPro" id="IPR036390">
    <property type="entry name" value="WH_DNA-bd_sf"/>
</dbReference>
<comment type="caution">
    <text evidence="7">The sequence shown here is derived from an EMBL/GenBank/DDBJ whole genome shotgun (WGS) entry which is preliminary data.</text>
</comment>
<evidence type="ECO:0000313" key="8">
    <source>
        <dbReference type="Proteomes" id="UP000309673"/>
    </source>
</evidence>
<dbReference type="SUPFAM" id="SSF100950">
    <property type="entry name" value="NagB/RpiA/CoA transferase-like"/>
    <property type="match status" value="1"/>
</dbReference>
<organism evidence="7 8">
    <name type="scientific">Cohnella pontilimi</name>
    <dbReference type="NCBI Taxonomy" id="2564100"/>
    <lineage>
        <taxon>Bacteria</taxon>
        <taxon>Bacillati</taxon>
        <taxon>Bacillota</taxon>
        <taxon>Bacilli</taxon>
        <taxon>Bacillales</taxon>
        <taxon>Paenibacillaceae</taxon>
        <taxon>Cohnella</taxon>
    </lineage>
</organism>
<dbReference type="Pfam" id="PF04198">
    <property type="entry name" value="Sugar-bind"/>
    <property type="match status" value="1"/>
</dbReference>
<protein>
    <submittedName>
        <fullName evidence="7">Uncharacterized protein</fullName>
    </submittedName>
</protein>
<keyword evidence="2" id="KW-0805">Transcription regulation</keyword>
<keyword evidence="3" id="KW-0238">DNA-binding</keyword>
<dbReference type="SUPFAM" id="SSF46785">
    <property type="entry name" value="Winged helix' DNA-binding domain"/>
    <property type="match status" value="1"/>
</dbReference>
<accession>A0A4V6WEE5</accession>
<dbReference type="AlphaFoldDB" id="A0A4V6WEE5"/>
<dbReference type="InterPro" id="IPR048715">
    <property type="entry name" value="CggR_N"/>
</dbReference>
<evidence type="ECO:0000259" key="6">
    <source>
        <dbReference type="Pfam" id="PF21715"/>
    </source>
</evidence>
<dbReference type="Proteomes" id="UP000309673">
    <property type="component" value="Unassembled WGS sequence"/>
</dbReference>
<dbReference type="InterPro" id="IPR051054">
    <property type="entry name" value="SorC_transcr_regulators"/>
</dbReference>
<evidence type="ECO:0000256" key="3">
    <source>
        <dbReference type="ARBA" id="ARBA00023125"/>
    </source>
</evidence>
<feature type="domain" description="CggR N-terminal DNA binding" evidence="6">
    <location>
        <begin position="18"/>
        <end position="87"/>
    </location>
</feature>
<dbReference type="InterPro" id="IPR036388">
    <property type="entry name" value="WH-like_DNA-bd_sf"/>
</dbReference>
<dbReference type="Pfam" id="PF21715">
    <property type="entry name" value="CggR_N"/>
    <property type="match status" value="1"/>
</dbReference>
<proteinExistence type="inferred from homology"/>
<feature type="domain" description="Sugar-binding" evidence="5">
    <location>
        <begin position="90"/>
        <end position="337"/>
    </location>
</feature>
<dbReference type="RefSeq" id="WP_136779362.1">
    <property type="nucleotide sequence ID" value="NZ_SUPK01000010.1"/>
</dbReference>
<sequence>MRSLLEIQNQIVPDLIQVMQKRYDILRRIFVSGTIGRRALAASVDLTERVLRSELEVLRAQGLLDTGTAGMTLSEAGRLLVEEMEPIVKELFGLSDLEEKVRQAFGLQRVVIVPGDSDQSAHVRQELGRVGARVLRESLSPGDVVAVMGGSTMFRMASQFSMPATLKDNWFVPARGGLGESVDYQANTIASELAKRAGARYRMLHVPDHLSEEAYQTMMQEPSVREVVDMIRSARIVVHGIGDAMTMARRRKLDPETMEEMRADGALAEAFGYYFDRDGKVVHRMATAGLRLEDIEAAGVVIGIAGGRSKGEAIASVLRFGHDDVLVTDEAAAEEALRHL</sequence>
<comment type="similarity">
    <text evidence="1">Belongs to the SorC transcriptional regulatory family.</text>
</comment>
<dbReference type="InterPro" id="IPR007324">
    <property type="entry name" value="Sugar-bd_dom_put"/>
</dbReference>
<dbReference type="Gene3D" id="3.40.50.1360">
    <property type="match status" value="1"/>
</dbReference>
<keyword evidence="8" id="KW-1185">Reference proteome</keyword>
<dbReference type="PANTHER" id="PTHR34294:SF5">
    <property type="entry name" value="CENTRAL GLYCOLYTIC GENES REGULATOR"/>
    <property type="match status" value="1"/>
</dbReference>
<evidence type="ECO:0000256" key="2">
    <source>
        <dbReference type="ARBA" id="ARBA00023015"/>
    </source>
</evidence>